<dbReference type="AlphaFoldDB" id="A0A067JG09"/>
<feature type="compositionally biased region" description="Low complexity" evidence="1">
    <location>
        <begin position="118"/>
        <end position="127"/>
    </location>
</feature>
<protein>
    <submittedName>
        <fullName evidence="2">Uncharacterized protein</fullName>
    </submittedName>
</protein>
<dbReference type="InterPro" id="IPR011990">
    <property type="entry name" value="TPR-like_helical_dom_sf"/>
</dbReference>
<proteinExistence type="predicted"/>
<dbReference type="KEGG" id="jcu:105649227"/>
<dbReference type="SUPFAM" id="SSF81901">
    <property type="entry name" value="HCP-like"/>
    <property type="match status" value="1"/>
</dbReference>
<dbReference type="Proteomes" id="UP000027138">
    <property type="component" value="Unassembled WGS sequence"/>
</dbReference>
<evidence type="ECO:0000313" key="3">
    <source>
        <dbReference type="Proteomes" id="UP000027138"/>
    </source>
</evidence>
<keyword evidence="3" id="KW-1185">Reference proteome</keyword>
<dbReference type="PANTHER" id="PTHR36792:SF15">
    <property type="entry name" value="SEL1 REPEAT-CONTAINING PROTEIN"/>
    <property type="match status" value="1"/>
</dbReference>
<name>A0A067JG09_JATCU</name>
<feature type="region of interest" description="Disordered" evidence="1">
    <location>
        <begin position="111"/>
        <end position="156"/>
    </location>
</feature>
<dbReference type="OrthoDB" id="2384430at2759"/>
<evidence type="ECO:0000256" key="1">
    <source>
        <dbReference type="SAM" id="MobiDB-lite"/>
    </source>
</evidence>
<dbReference type="EMBL" id="KK915609">
    <property type="protein sequence ID" value="KDP21698.1"/>
    <property type="molecule type" value="Genomic_DNA"/>
</dbReference>
<organism evidence="2 3">
    <name type="scientific">Jatropha curcas</name>
    <name type="common">Barbados nut</name>
    <dbReference type="NCBI Taxonomy" id="180498"/>
    <lineage>
        <taxon>Eukaryota</taxon>
        <taxon>Viridiplantae</taxon>
        <taxon>Streptophyta</taxon>
        <taxon>Embryophyta</taxon>
        <taxon>Tracheophyta</taxon>
        <taxon>Spermatophyta</taxon>
        <taxon>Magnoliopsida</taxon>
        <taxon>eudicotyledons</taxon>
        <taxon>Gunneridae</taxon>
        <taxon>Pentapetalae</taxon>
        <taxon>rosids</taxon>
        <taxon>fabids</taxon>
        <taxon>Malpighiales</taxon>
        <taxon>Euphorbiaceae</taxon>
        <taxon>Crotonoideae</taxon>
        <taxon>Jatropheae</taxon>
        <taxon>Jatropha</taxon>
    </lineage>
</organism>
<evidence type="ECO:0000313" key="2">
    <source>
        <dbReference type="EMBL" id="KDP21698.1"/>
    </source>
</evidence>
<reference evidence="2 3" key="1">
    <citation type="journal article" date="2014" name="PLoS ONE">
        <title>Global Analysis of Gene Expression Profiles in Physic Nut (Jatropha curcas L.) Seedlings Exposed to Salt Stress.</title>
        <authorList>
            <person name="Zhang L."/>
            <person name="Zhang C."/>
            <person name="Wu P."/>
            <person name="Chen Y."/>
            <person name="Li M."/>
            <person name="Jiang H."/>
            <person name="Wu G."/>
        </authorList>
    </citation>
    <scope>NUCLEOTIDE SEQUENCE [LARGE SCALE GENOMIC DNA]</scope>
    <source>
        <strain evidence="3">cv. GZQX0401</strain>
        <tissue evidence="2">Young leaves</tissue>
    </source>
</reference>
<accession>A0A067JG09</accession>
<dbReference type="Gene3D" id="1.25.40.10">
    <property type="entry name" value="Tetratricopeptide repeat domain"/>
    <property type="match status" value="1"/>
</dbReference>
<dbReference type="STRING" id="180498.A0A067JG09"/>
<dbReference type="PANTHER" id="PTHR36792">
    <property type="entry name" value="EXPRESSED PROTEIN"/>
    <property type="match status" value="1"/>
</dbReference>
<sequence>MGKLLPSTGEIQELSKIFASCKPKRRKTVPLINLKPNEVRVNAQPLKVKKMGESSLCLDGQNRVPLSQVVSECVKRWFQDTLKEAKAGDIAMQVLVGQMYCNGYGVPKDDQKGHGWISRASKSRASAWKVRDKRPGYNASDSDSDEAKDDDADKIR</sequence>
<gene>
    <name evidence="2" type="ORF">JCGZ_03369</name>
</gene>